<dbReference type="Proteomes" id="UP000315295">
    <property type="component" value="Unassembled WGS sequence"/>
</dbReference>
<name>A0A540L5Z8_MALBA</name>
<protein>
    <recommendedName>
        <fullName evidence="3">Protein kinase domain-containing protein</fullName>
    </recommendedName>
</protein>
<dbReference type="STRING" id="106549.A0A540L5Z8"/>
<comment type="caution">
    <text evidence="1">The sequence shown here is derived from an EMBL/GenBank/DDBJ whole genome shotgun (WGS) entry which is preliminary data.</text>
</comment>
<evidence type="ECO:0000313" key="1">
    <source>
        <dbReference type="EMBL" id="TQD81894.1"/>
    </source>
</evidence>
<accession>A0A540L5Z8</accession>
<dbReference type="EMBL" id="VIEB01000746">
    <property type="protein sequence ID" value="TQD81894.1"/>
    <property type="molecule type" value="Genomic_DNA"/>
</dbReference>
<evidence type="ECO:0000313" key="2">
    <source>
        <dbReference type="Proteomes" id="UP000315295"/>
    </source>
</evidence>
<keyword evidence="2" id="KW-1185">Reference proteome</keyword>
<organism evidence="1 2">
    <name type="scientific">Malus baccata</name>
    <name type="common">Siberian crab apple</name>
    <name type="synonym">Pyrus baccata</name>
    <dbReference type="NCBI Taxonomy" id="106549"/>
    <lineage>
        <taxon>Eukaryota</taxon>
        <taxon>Viridiplantae</taxon>
        <taxon>Streptophyta</taxon>
        <taxon>Embryophyta</taxon>
        <taxon>Tracheophyta</taxon>
        <taxon>Spermatophyta</taxon>
        <taxon>Magnoliopsida</taxon>
        <taxon>eudicotyledons</taxon>
        <taxon>Gunneridae</taxon>
        <taxon>Pentapetalae</taxon>
        <taxon>rosids</taxon>
        <taxon>fabids</taxon>
        <taxon>Rosales</taxon>
        <taxon>Rosaceae</taxon>
        <taxon>Amygdaloideae</taxon>
        <taxon>Maleae</taxon>
        <taxon>Malus</taxon>
    </lineage>
</organism>
<dbReference type="Gene3D" id="3.30.200.20">
    <property type="entry name" value="Phosphorylase Kinase, domain 1"/>
    <property type="match status" value="1"/>
</dbReference>
<gene>
    <name evidence="1" type="ORF">C1H46_032545</name>
</gene>
<sequence>MDSSSASAGDHNIRGVLTHGGRYVQYNVYGNIFEVSRKYVPPLRPVGRGAYGIVW</sequence>
<reference evidence="1 2" key="1">
    <citation type="journal article" date="2019" name="G3 (Bethesda)">
        <title>Sequencing of a Wild Apple (Malus baccata) Genome Unravels the Differences Between Cultivated and Wild Apple Species Regarding Disease Resistance and Cold Tolerance.</title>
        <authorList>
            <person name="Chen X."/>
        </authorList>
    </citation>
    <scope>NUCLEOTIDE SEQUENCE [LARGE SCALE GENOMIC DNA]</scope>
    <source>
        <strain evidence="2">cv. Shandingzi</strain>
        <tissue evidence="1">Leaves</tissue>
    </source>
</reference>
<proteinExistence type="predicted"/>
<dbReference type="AlphaFoldDB" id="A0A540L5Z8"/>
<evidence type="ECO:0008006" key="3">
    <source>
        <dbReference type="Google" id="ProtNLM"/>
    </source>
</evidence>